<dbReference type="Pfam" id="PF01796">
    <property type="entry name" value="OB_ChsH2_C"/>
    <property type="match status" value="1"/>
</dbReference>
<organism evidence="4">
    <name type="scientific">freshwater metagenome</name>
    <dbReference type="NCBI Taxonomy" id="449393"/>
    <lineage>
        <taxon>unclassified sequences</taxon>
        <taxon>metagenomes</taxon>
        <taxon>ecological metagenomes</taxon>
    </lineage>
</organism>
<evidence type="ECO:0000313" key="6">
    <source>
        <dbReference type="EMBL" id="CAB5017982.1"/>
    </source>
</evidence>
<protein>
    <submittedName>
        <fullName evidence="4">Unannotated protein</fullName>
    </submittedName>
</protein>
<evidence type="ECO:0000313" key="4">
    <source>
        <dbReference type="EMBL" id="CAB4906869.1"/>
    </source>
</evidence>
<dbReference type="InterPro" id="IPR052513">
    <property type="entry name" value="Thioester_dehydratase-like"/>
</dbReference>
<proteinExistence type="predicted"/>
<feature type="domain" description="ChsH2 C-terminal OB-fold" evidence="1">
    <location>
        <begin position="55"/>
        <end position="124"/>
    </location>
</feature>
<feature type="domain" description="ChsH2 rubredoxin-like zinc ribbon" evidence="2">
    <location>
        <begin position="22"/>
        <end position="51"/>
    </location>
</feature>
<dbReference type="InterPro" id="IPR012340">
    <property type="entry name" value="NA-bd_OB-fold"/>
</dbReference>
<reference evidence="4" key="1">
    <citation type="submission" date="2020-05" db="EMBL/GenBank/DDBJ databases">
        <authorList>
            <person name="Chiriac C."/>
            <person name="Salcher M."/>
            <person name="Ghai R."/>
            <person name="Kavagutti S V."/>
        </authorList>
    </citation>
    <scope>NUCLEOTIDE SEQUENCE</scope>
</reference>
<dbReference type="SUPFAM" id="SSF50249">
    <property type="entry name" value="Nucleic acid-binding proteins"/>
    <property type="match status" value="1"/>
</dbReference>
<dbReference type="EMBL" id="CAFBOF010000005">
    <property type="protein sequence ID" value="CAB4971198.1"/>
    <property type="molecule type" value="Genomic_DNA"/>
</dbReference>
<accession>A0A6J7GTV6</accession>
<name>A0A6J7GTV6_9ZZZZ</name>
<evidence type="ECO:0000313" key="5">
    <source>
        <dbReference type="EMBL" id="CAB4971198.1"/>
    </source>
</evidence>
<dbReference type="InterPro" id="IPR022002">
    <property type="entry name" value="ChsH2_Znr"/>
</dbReference>
<evidence type="ECO:0000259" key="1">
    <source>
        <dbReference type="Pfam" id="PF01796"/>
    </source>
</evidence>
<dbReference type="AlphaFoldDB" id="A0A6J7GTV6"/>
<gene>
    <name evidence="3" type="ORF">UFOPK2683_01437</name>
    <name evidence="4" type="ORF">UFOPK3605_00825</name>
    <name evidence="5" type="ORF">UFOPK3897_00442</name>
    <name evidence="6" type="ORF">UFOPK4121_00470</name>
</gene>
<evidence type="ECO:0000259" key="2">
    <source>
        <dbReference type="Pfam" id="PF12172"/>
    </source>
</evidence>
<dbReference type="PANTHER" id="PTHR34075">
    <property type="entry name" value="BLR3430 PROTEIN"/>
    <property type="match status" value="1"/>
</dbReference>
<dbReference type="Pfam" id="PF12172">
    <property type="entry name" value="zf-ChsH2"/>
    <property type="match status" value="1"/>
</dbReference>
<dbReference type="PANTHER" id="PTHR34075:SF5">
    <property type="entry name" value="BLR3430 PROTEIN"/>
    <property type="match status" value="1"/>
</dbReference>
<dbReference type="InterPro" id="IPR002878">
    <property type="entry name" value="ChsH2_C"/>
</dbReference>
<dbReference type="EMBL" id="CAEZYK010000109">
    <property type="protein sequence ID" value="CAB4733570.1"/>
    <property type="molecule type" value="Genomic_DNA"/>
</dbReference>
<dbReference type="EMBL" id="CAFBMM010000035">
    <property type="protein sequence ID" value="CAB4906869.1"/>
    <property type="molecule type" value="Genomic_DNA"/>
</dbReference>
<evidence type="ECO:0000313" key="3">
    <source>
        <dbReference type="EMBL" id="CAB4733570.1"/>
    </source>
</evidence>
<sequence length="146" mass="16103">MATKRVPALEGFFREEDDGTARLLGGRCVKCGASFFPMQWSFCRNPVCEGAPLDEVELSHTGTLWSFADNQFSPPPPYPQADPFVPYGVAAVELTAERMVVLGQLASGTDTKTLSVGVEMELVVEPLYETAEEIRTVWKWKVADKS</sequence>
<dbReference type="EMBL" id="CAFBPQ010000009">
    <property type="protein sequence ID" value="CAB5017982.1"/>
    <property type="molecule type" value="Genomic_DNA"/>
</dbReference>